<accession>A0A8H7ARD6</accession>
<feature type="compositionally biased region" description="Basic residues" evidence="1">
    <location>
        <begin position="62"/>
        <end position="73"/>
    </location>
</feature>
<dbReference type="AlphaFoldDB" id="A0A8H7ARD6"/>
<feature type="region of interest" description="Disordered" evidence="1">
    <location>
        <begin position="33"/>
        <end position="73"/>
    </location>
</feature>
<organism evidence="2 3">
    <name type="scientific">Endocarpon pusillum</name>
    <dbReference type="NCBI Taxonomy" id="364733"/>
    <lineage>
        <taxon>Eukaryota</taxon>
        <taxon>Fungi</taxon>
        <taxon>Dikarya</taxon>
        <taxon>Ascomycota</taxon>
        <taxon>Pezizomycotina</taxon>
        <taxon>Eurotiomycetes</taxon>
        <taxon>Chaetothyriomycetidae</taxon>
        <taxon>Verrucariales</taxon>
        <taxon>Verrucariaceae</taxon>
        <taxon>Endocarpon</taxon>
    </lineage>
</organism>
<name>A0A8H7ARD6_9EURO</name>
<keyword evidence="3" id="KW-1185">Reference proteome</keyword>
<evidence type="ECO:0000313" key="3">
    <source>
        <dbReference type="Proteomes" id="UP000606974"/>
    </source>
</evidence>
<dbReference type="EMBL" id="JAACFV010000009">
    <property type="protein sequence ID" value="KAF7512852.1"/>
    <property type="molecule type" value="Genomic_DNA"/>
</dbReference>
<proteinExistence type="predicted"/>
<sequence>MERQGPDSHQYSNHSYLMMEPTKNPLELGLSLSSATSTSSADHPLSTLVPKAAKPLRDNKKQSPRRHPRRTVSNRKTTCIQTISFFDLAREVRDIIYFNVLRPDCAMSYEISGAKVYRYKSCYKLHPCIKTGRGCTKILVLNKQVHFEAIGLLDAFENIIRISGKGARLFRNAYEHGMPGFFACDKKTSHCRLGPSHSELQVLRLRNLAVEVRYPVFTENDSYTYQEEVVKLGTEIKQIAAVLRKCRSMQTFRLILQTKVVDTDYSDGVVTWYPHTRTDHPDVQTLLRLFLDAAQAKCIKTAAEEQKYFSIGQCDNSTRKIYDYTDPLVAWYNQQAFDRSVYVAFEQSYDDQIVSRGFEQEGRVQQQATFGDRCLNSESMEDAEWSEEDSGHQYQWGFLKVARLNVKKYIHKDPDEDWELLHECRKCYQLFDSREDLDAHLELRPKHRMSFVHKT</sequence>
<reference evidence="2" key="1">
    <citation type="submission" date="2020-02" db="EMBL/GenBank/DDBJ databases">
        <authorList>
            <person name="Palmer J.M."/>
        </authorList>
    </citation>
    <scope>NUCLEOTIDE SEQUENCE</scope>
    <source>
        <strain evidence="2">EPUS1.4</strain>
        <tissue evidence="2">Thallus</tissue>
    </source>
</reference>
<evidence type="ECO:0000256" key="1">
    <source>
        <dbReference type="SAM" id="MobiDB-lite"/>
    </source>
</evidence>
<comment type="caution">
    <text evidence="2">The sequence shown here is derived from an EMBL/GenBank/DDBJ whole genome shotgun (WGS) entry which is preliminary data.</text>
</comment>
<protein>
    <submittedName>
        <fullName evidence="2">Uncharacterized protein</fullName>
    </submittedName>
</protein>
<gene>
    <name evidence="2" type="ORF">GJ744_011955</name>
</gene>
<dbReference type="OrthoDB" id="2823490at2759"/>
<evidence type="ECO:0000313" key="2">
    <source>
        <dbReference type="EMBL" id="KAF7512852.1"/>
    </source>
</evidence>
<dbReference type="Proteomes" id="UP000606974">
    <property type="component" value="Unassembled WGS sequence"/>
</dbReference>